<dbReference type="GO" id="GO:0046872">
    <property type="term" value="F:metal ion binding"/>
    <property type="evidence" value="ECO:0007669"/>
    <property type="project" value="UniProtKB-KW"/>
</dbReference>
<dbReference type="Pfam" id="PF04828">
    <property type="entry name" value="GFA"/>
    <property type="match status" value="1"/>
</dbReference>
<gene>
    <name evidence="6" type="ORF">HNP73_001948</name>
</gene>
<keyword evidence="3" id="KW-0862">Zinc</keyword>
<reference evidence="6 7" key="1">
    <citation type="submission" date="2020-08" db="EMBL/GenBank/DDBJ databases">
        <title>Genomic Encyclopedia of Type Strains, Phase IV (KMG-IV): sequencing the most valuable type-strain genomes for metagenomic binning, comparative biology and taxonomic classification.</title>
        <authorList>
            <person name="Goeker M."/>
        </authorList>
    </citation>
    <scope>NUCLEOTIDE SEQUENCE [LARGE SCALE GENOMIC DNA]</scope>
    <source>
        <strain evidence="6 7">DSM 101730</strain>
    </source>
</reference>
<dbReference type="InterPro" id="IPR011057">
    <property type="entry name" value="Mss4-like_sf"/>
</dbReference>
<dbReference type="AlphaFoldDB" id="A0A840SS21"/>
<dbReference type="PANTHER" id="PTHR33337:SF40">
    <property type="entry name" value="CENP-V_GFA DOMAIN-CONTAINING PROTEIN-RELATED"/>
    <property type="match status" value="1"/>
</dbReference>
<keyword evidence="7" id="KW-1185">Reference proteome</keyword>
<evidence type="ECO:0000313" key="6">
    <source>
        <dbReference type="EMBL" id="MBB5222012.1"/>
    </source>
</evidence>
<sequence length="134" mass="14772">MRPRQTGGCACGAVRYHVHGPLRDVIDCHCSDCRRATGHHAALTAAARDDVEITGEVRWFASTPGTRRGFCPTCGSPLFWDTIGRHRLWIHAGSLDLPTGLRTRGHVFVADISDYYTITDGLPQRPGDDEELSK</sequence>
<protein>
    <recommendedName>
        <fullName evidence="5">CENP-V/GFA domain-containing protein</fullName>
    </recommendedName>
</protein>
<feature type="domain" description="CENP-V/GFA" evidence="5">
    <location>
        <begin position="5"/>
        <end position="116"/>
    </location>
</feature>
<comment type="similarity">
    <text evidence="1">Belongs to the Gfa family.</text>
</comment>
<dbReference type="PROSITE" id="PS51891">
    <property type="entry name" value="CENP_V_GFA"/>
    <property type="match status" value="1"/>
</dbReference>
<dbReference type="SUPFAM" id="SSF51316">
    <property type="entry name" value="Mss4-like"/>
    <property type="match status" value="1"/>
</dbReference>
<dbReference type="Proteomes" id="UP000549457">
    <property type="component" value="Unassembled WGS sequence"/>
</dbReference>
<evidence type="ECO:0000313" key="7">
    <source>
        <dbReference type="Proteomes" id="UP000549457"/>
    </source>
</evidence>
<evidence type="ECO:0000259" key="5">
    <source>
        <dbReference type="PROSITE" id="PS51891"/>
    </source>
</evidence>
<keyword evidence="4" id="KW-0456">Lyase</keyword>
<dbReference type="PANTHER" id="PTHR33337">
    <property type="entry name" value="GFA DOMAIN-CONTAINING PROTEIN"/>
    <property type="match status" value="1"/>
</dbReference>
<dbReference type="Gene3D" id="3.90.1590.10">
    <property type="entry name" value="glutathione-dependent formaldehyde- activating enzyme (gfa)"/>
    <property type="match status" value="1"/>
</dbReference>
<evidence type="ECO:0000256" key="2">
    <source>
        <dbReference type="ARBA" id="ARBA00022723"/>
    </source>
</evidence>
<organism evidence="6 7">
    <name type="scientific">Amaricoccus macauensis</name>
    <dbReference type="NCBI Taxonomy" id="57001"/>
    <lineage>
        <taxon>Bacteria</taxon>
        <taxon>Pseudomonadati</taxon>
        <taxon>Pseudomonadota</taxon>
        <taxon>Alphaproteobacteria</taxon>
        <taxon>Rhodobacterales</taxon>
        <taxon>Paracoccaceae</taxon>
        <taxon>Amaricoccus</taxon>
    </lineage>
</organism>
<dbReference type="EMBL" id="JACHFM010000002">
    <property type="protein sequence ID" value="MBB5222012.1"/>
    <property type="molecule type" value="Genomic_DNA"/>
</dbReference>
<dbReference type="GO" id="GO:0016846">
    <property type="term" value="F:carbon-sulfur lyase activity"/>
    <property type="evidence" value="ECO:0007669"/>
    <property type="project" value="InterPro"/>
</dbReference>
<evidence type="ECO:0000256" key="4">
    <source>
        <dbReference type="ARBA" id="ARBA00023239"/>
    </source>
</evidence>
<keyword evidence="2" id="KW-0479">Metal-binding</keyword>
<dbReference type="RefSeq" id="WP_184148443.1">
    <property type="nucleotide sequence ID" value="NZ_JACHFM010000002.1"/>
</dbReference>
<name>A0A840SS21_9RHOB</name>
<dbReference type="InterPro" id="IPR006913">
    <property type="entry name" value="CENP-V/GFA"/>
</dbReference>
<proteinExistence type="inferred from homology"/>
<evidence type="ECO:0000256" key="3">
    <source>
        <dbReference type="ARBA" id="ARBA00022833"/>
    </source>
</evidence>
<accession>A0A840SS21</accession>
<evidence type="ECO:0000256" key="1">
    <source>
        <dbReference type="ARBA" id="ARBA00005495"/>
    </source>
</evidence>
<comment type="caution">
    <text evidence="6">The sequence shown here is derived from an EMBL/GenBank/DDBJ whole genome shotgun (WGS) entry which is preliminary data.</text>
</comment>